<feature type="transmembrane region" description="Helical" evidence="7">
    <location>
        <begin position="353"/>
        <end position="372"/>
    </location>
</feature>
<gene>
    <name evidence="8" type="ORF">BDY21DRAFT_217534</name>
</gene>
<dbReference type="Proteomes" id="UP000799766">
    <property type="component" value="Unassembled WGS sequence"/>
</dbReference>
<dbReference type="PROSITE" id="PS00678">
    <property type="entry name" value="WD_REPEATS_1"/>
    <property type="match status" value="2"/>
</dbReference>
<dbReference type="PANTHER" id="PTHR44006">
    <property type="entry name" value="U5 SMALL NUCLEAR RIBONUCLEOPROTEIN 40 KDA PROTEIN"/>
    <property type="match status" value="1"/>
</dbReference>
<keyword evidence="9" id="KW-1185">Reference proteome</keyword>
<dbReference type="InterPro" id="IPR020472">
    <property type="entry name" value="WD40_PAC1"/>
</dbReference>
<dbReference type="InterPro" id="IPR052234">
    <property type="entry name" value="U5_snRNP_Component"/>
</dbReference>
<dbReference type="CDD" id="cd00200">
    <property type="entry name" value="WD40"/>
    <property type="match status" value="1"/>
</dbReference>
<organism evidence="8 9">
    <name type="scientific">Lineolata rhizophorae</name>
    <dbReference type="NCBI Taxonomy" id="578093"/>
    <lineage>
        <taxon>Eukaryota</taxon>
        <taxon>Fungi</taxon>
        <taxon>Dikarya</taxon>
        <taxon>Ascomycota</taxon>
        <taxon>Pezizomycotina</taxon>
        <taxon>Dothideomycetes</taxon>
        <taxon>Dothideomycetes incertae sedis</taxon>
        <taxon>Lineolatales</taxon>
        <taxon>Lineolataceae</taxon>
        <taxon>Lineolata</taxon>
    </lineage>
</organism>
<dbReference type="PRINTS" id="PR00320">
    <property type="entry name" value="GPROTEINBRPT"/>
</dbReference>
<reference evidence="8" key="1">
    <citation type="journal article" date="2020" name="Stud. Mycol.">
        <title>101 Dothideomycetes genomes: a test case for predicting lifestyles and emergence of pathogens.</title>
        <authorList>
            <person name="Haridas S."/>
            <person name="Albert R."/>
            <person name="Binder M."/>
            <person name="Bloem J."/>
            <person name="Labutti K."/>
            <person name="Salamov A."/>
            <person name="Andreopoulos B."/>
            <person name="Baker S."/>
            <person name="Barry K."/>
            <person name="Bills G."/>
            <person name="Bluhm B."/>
            <person name="Cannon C."/>
            <person name="Castanera R."/>
            <person name="Culley D."/>
            <person name="Daum C."/>
            <person name="Ezra D."/>
            <person name="Gonzalez J."/>
            <person name="Henrissat B."/>
            <person name="Kuo A."/>
            <person name="Liang C."/>
            <person name="Lipzen A."/>
            <person name="Lutzoni F."/>
            <person name="Magnuson J."/>
            <person name="Mondo S."/>
            <person name="Nolan M."/>
            <person name="Ohm R."/>
            <person name="Pangilinan J."/>
            <person name="Park H.-J."/>
            <person name="Ramirez L."/>
            <person name="Alfaro M."/>
            <person name="Sun H."/>
            <person name="Tritt A."/>
            <person name="Yoshinaga Y."/>
            <person name="Zwiers L.-H."/>
            <person name="Turgeon B."/>
            <person name="Goodwin S."/>
            <person name="Spatafora J."/>
            <person name="Crous P."/>
            <person name="Grigoriev I."/>
        </authorList>
    </citation>
    <scope>NUCLEOTIDE SEQUENCE</scope>
    <source>
        <strain evidence="8">ATCC 16933</strain>
    </source>
</reference>
<dbReference type="PANTHER" id="PTHR44006:SF1">
    <property type="entry name" value="U5 SMALL NUCLEAR RIBONUCLEOPROTEIN 40 KDA PROTEIN"/>
    <property type="match status" value="1"/>
</dbReference>
<accession>A0A6A6P2W9</accession>
<keyword evidence="2" id="KW-0507">mRNA processing</keyword>
<feature type="repeat" description="WD" evidence="5">
    <location>
        <begin position="109"/>
        <end position="150"/>
    </location>
</feature>
<evidence type="ECO:0000256" key="5">
    <source>
        <dbReference type="PROSITE-ProRule" id="PRU00221"/>
    </source>
</evidence>
<dbReference type="SMART" id="SM00320">
    <property type="entry name" value="WD40"/>
    <property type="match status" value="6"/>
</dbReference>
<dbReference type="OrthoDB" id="1068471at2759"/>
<feature type="compositionally biased region" description="Polar residues" evidence="6">
    <location>
        <begin position="12"/>
        <end position="48"/>
    </location>
</feature>
<evidence type="ECO:0000313" key="9">
    <source>
        <dbReference type="Proteomes" id="UP000799766"/>
    </source>
</evidence>
<dbReference type="InterPro" id="IPR015943">
    <property type="entry name" value="WD40/YVTN_repeat-like_dom_sf"/>
</dbReference>
<name>A0A6A6P2W9_9PEZI</name>
<feature type="region of interest" description="Disordered" evidence="6">
    <location>
        <begin position="1"/>
        <end position="59"/>
    </location>
</feature>
<keyword evidence="7" id="KW-0472">Membrane</keyword>
<keyword evidence="4" id="KW-0508">mRNA splicing</keyword>
<evidence type="ECO:0000256" key="4">
    <source>
        <dbReference type="ARBA" id="ARBA00023187"/>
    </source>
</evidence>
<keyword evidence="1 5" id="KW-0853">WD repeat</keyword>
<dbReference type="InterPro" id="IPR001680">
    <property type="entry name" value="WD40_rpt"/>
</dbReference>
<dbReference type="PROSITE" id="PS50082">
    <property type="entry name" value="WD_REPEATS_2"/>
    <property type="match status" value="5"/>
</dbReference>
<dbReference type="InterPro" id="IPR019775">
    <property type="entry name" value="WD40_repeat_CS"/>
</dbReference>
<keyword evidence="7" id="KW-1133">Transmembrane helix</keyword>
<dbReference type="GO" id="GO:0003723">
    <property type="term" value="F:RNA binding"/>
    <property type="evidence" value="ECO:0007669"/>
    <property type="project" value="TreeGrafter"/>
</dbReference>
<dbReference type="Pfam" id="PF00400">
    <property type="entry name" value="WD40"/>
    <property type="match status" value="5"/>
</dbReference>
<keyword evidence="7" id="KW-0812">Transmembrane</keyword>
<dbReference type="PROSITE" id="PS50294">
    <property type="entry name" value="WD_REPEATS_REGION"/>
    <property type="match status" value="5"/>
</dbReference>
<dbReference type="AlphaFoldDB" id="A0A6A6P2W9"/>
<feature type="repeat" description="WD" evidence="5">
    <location>
        <begin position="235"/>
        <end position="269"/>
    </location>
</feature>
<evidence type="ECO:0000313" key="8">
    <source>
        <dbReference type="EMBL" id="KAF2458316.1"/>
    </source>
</evidence>
<sequence>MSSEKRPASQAAFGSSQIVKRQKSDANMANGSSTALTTGAGAGSQSRALTKATGRPSGLPAPVMELAGHTGEVFAARFDPTGQHIASGSMDRSILLWRATGDCENYGALSGHKGAVLDLHWARDSRAIFSASADTHLAAWDAETGQRLRRYVGHEEIVNCLDVAKRGEEILLSGSDDGYIGLWDARQKEAISFLETPFPVTALALSEAGNELYTGSIDNDVKVWDVRKRAPVYALLGHADTVTSLAVSPDGAQLLSHSFDAAVRTWDVRPFAPPDRALRTYDGVQMGLERNLCRACWDGEGKRIAAAGGDGAAVVWEAWSARLVSRLPGHRGAVNDVRFKPGDGSIGELRFNFFFFFPLLSSASFLLVVLHVCVLGTILSGAFSCPLLAFTFPWMQGVEI</sequence>
<evidence type="ECO:0000256" key="1">
    <source>
        <dbReference type="ARBA" id="ARBA00022574"/>
    </source>
</evidence>
<feature type="repeat" description="WD" evidence="5">
    <location>
        <begin position="66"/>
        <end position="97"/>
    </location>
</feature>
<dbReference type="InterPro" id="IPR036322">
    <property type="entry name" value="WD40_repeat_dom_sf"/>
</dbReference>
<dbReference type="Gene3D" id="2.130.10.10">
    <property type="entry name" value="YVTN repeat-like/Quinoprotein amine dehydrogenase"/>
    <property type="match status" value="1"/>
</dbReference>
<evidence type="ECO:0000256" key="6">
    <source>
        <dbReference type="SAM" id="MobiDB-lite"/>
    </source>
</evidence>
<evidence type="ECO:0000256" key="7">
    <source>
        <dbReference type="SAM" id="Phobius"/>
    </source>
</evidence>
<dbReference type="SUPFAM" id="SSF50978">
    <property type="entry name" value="WD40 repeat-like"/>
    <property type="match status" value="1"/>
</dbReference>
<evidence type="ECO:0000256" key="2">
    <source>
        <dbReference type="ARBA" id="ARBA00022664"/>
    </source>
</evidence>
<dbReference type="EMBL" id="MU001678">
    <property type="protein sequence ID" value="KAF2458316.1"/>
    <property type="molecule type" value="Genomic_DNA"/>
</dbReference>
<proteinExistence type="predicted"/>
<feature type="repeat" description="WD" evidence="5">
    <location>
        <begin position="151"/>
        <end position="193"/>
    </location>
</feature>
<protein>
    <submittedName>
        <fullName evidence="8">U5 snRNP complex subunit</fullName>
    </submittedName>
</protein>
<keyword evidence="3" id="KW-0677">Repeat</keyword>
<feature type="repeat" description="WD" evidence="5">
    <location>
        <begin position="200"/>
        <end position="234"/>
    </location>
</feature>
<dbReference type="GO" id="GO:0008380">
    <property type="term" value="P:RNA splicing"/>
    <property type="evidence" value="ECO:0007669"/>
    <property type="project" value="UniProtKB-KW"/>
</dbReference>
<dbReference type="GO" id="GO:0006397">
    <property type="term" value="P:mRNA processing"/>
    <property type="evidence" value="ECO:0007669"/>
    <property type="project" value="UniProtKB-KW"/>
</dbReference>
<dbReference type="GO" id="GO:0071013">
    <property type="term" value="C:catalytic step 2 spliceosome"/>
    <property type="evidence" value="ECO:0007669"/>
    <property type="project" value="TreeGrafter"/>
</dbReference>
<evidence type="ECO:0000256" key="3">
    <source>
        <dbReference type="ARBA" id="ARBA00022737"/>
    </source>
</evidence>